<reference evidence="1" key="1">
    <citation type="submission" date="2021-06" db="EMBL/GenBank/DDBJ databases">
        <title>Parelaphostrongylus tenuis whole genome reference sequence.</title>
        <authorList>
            <person name="Garwood T.J."/>
            <person name="Larsen P.A."/>
            <person name="Fountain-Jones N.M."/>
            <person name="Garbe J.R."/>
            <person name="Macchietto M.G."/>
            <person name="Kania S.A."/>
            <person name="Gerhold R.W."/>
            <person name="Richards J.E."/>
            <person name="Wolf T.M."/>
        </authorList>
    </citation>
    <scope>NUCLEOTIDE SEQUENCE</scope>
    <source>
        <strain evidence="1">MNPRO001-30</strain>
        <tissue evidence="1">Meninges</tissue>
    </source>
</reference>
<organism evidence="1 2">
    <name type="scientific">Parelaphostrongylus tenuis</name>
    <name type="common">Meningeal worm</name>
    <dbReference type="NCBI Taxonomy" id="148309"/>
    <lineage>
        <taxon>Eukaryota</taxon>
        <taxon>Metazoa</taxon>
        <taxon>Ecdysozoa</taxon>
        <taxon>Nematoda</taxon>
        <taxon>Chromadorea</taxon>
        <taxon>Rhabditida</taxon>
        <taxon>Rhabditina</taxon>
        <taxon>Rhabditomorpha</taxon>
        <taxon>Strongyloidea</taxon>
        <taxon>Metastrongylidae</taxon>
        <taxon>Parelaphostrongylus</taxon>
    </lineage>
</organism>
<dbReference type="Proteomes" id="UP001196413">
    <property type="component" value="Unassembled WGS sequence"/>
</dbReference>
<keyword evidence="2" id="KW-1185">Reference proteome</keyword>
<dbReference type="EMBL" id="JAHQIW010001998">
    <property type="protein sequence ID" value="KAJ1354207.1"/>
    <property type="molecule type" value="Genomic_DNA"/>
</dbReference>
<protein>
    <submittedName>
        <fullName evidence="1">Uncharacterized protein</fullName>
    </submittedName>
</protein>
<evidence type="ECO:0000313" key="2">
    <source>
        <dbReference type="Proteomes" id="UP001196413"/>
    </source>
</evidence>
<comment type="caution">
    <text evidence="1">The sequence shown here is derived from an EMBL/GenBank/DDBJ whole genome shotgun (WGS) entry which is preliminary data.</text>
</comment>
<proteinExistence type="predicted"/>
<sequence length="129" mass="14559">MIMFITSIFVWHWFSTSVFGISTGWRYLSSWVLNFRPQINIKPQLVSLQNWFAQDVTVVIVHTFEKLVSRSDSCHSNASKMSLSMDQVDADVDVYLSPEQEELASVMKDLERVSSTASFASDLVSSVAA</sequence>
<dbReference type="AlphaFoldDB" id="A0AAD5QKT2"/>
<evidence type="ECO:0000313" key="1">
    <source>
        <dbReference type="EMBL" id="KAJ1354207.1"/>
    </source>
</evidence>
<gene>
    <name evidence="1" type="ORF">KIN20_011085</name>
</gene>
<name>A0AAD5QKT2_PARTN</name>
<accession>A0AAD5QKT2</accession>